<protein>
    <submittedName>
        <fullName evidence="1">Uncharacterized protein</fullName>
    </submittedName>
</protein>
<reference evidence="1" key="2">
    <citation type="journal article" date="2015" name="Fish Shellfish Immunol.">
        <title>Early steps in the European eel (Anguilla anguilla)-Vibrio vulnificus interaction in the gills: Role of the RtxA13 toxin.</title>
        <authorList>
            <person name="Callol A."/>
            <person name="Pajuelo D."/>
            <person name="Ebbesson L."/>
            <person name="Teles M."/>
            <person name="MacKenzie S."/>
            <person name="Amaro C."/>
        </authorList>
    </citation>
    <scope>NUCLEOTIDE SEQUENCE</scope>
</reference>
<sequence>MAMKQVLQHFSQKKVKKHTSKYIIKMNIYLYSLKD</sequence>
<dbReference type="EMBL" id="GBXM01097033">
    <property type="protein sequence ID" value="JAH11544.1"/>
    <property type="molecule type" value="Transcribed_RNA"/>
</dbReference>
<proteinExistence type="predicted"/>
<evidence type="ECO:0000313" key="1">
    <source>
        <dbReference type="EMBL" id="JAH11544.1"/>
    </source>
</evidence>
<accession>A0A0E9Q472</accession>
<dbReference type="AlphaFoldDB" id="A0A0E9Q472"/>
<reference evidence="1" key="1">
    <citation type="submission" date="2014-11" db="EMBL/GenBank/DDBJ databases">
        <authorList>
            <person name="Amaro Gonzalez C."/>
        </authorList>
    </citation>
    <scope>NUCLEOTIDE SEQUENCE</scope>
</reference>
<organism evidence="1">
    <name type="scientific">Anguilla anguilla</name>
    <name type="common">European freshwater eel</name>
    <name type="synonym">Muraena anguilla</name>
    <dbReference type="NCBI Taxonomy" id="7936"/>
    <lineage>
        <taxon>Eukaryota</taxon>
        <taxon>Metazoa</taxon>
        <taxon>Chordata</taxon>
        <taxon>Craniata</taxon>
        <taxon>Vertebrata</taxon>
        <taxon>Euteleostomi</taxon>
        <taxon>Actinopterygii</taxon>
        <taxon>Neopterygii</taxon>
        <taxon>Teleostei</taxon>
        <taxon>Anguilliformes</taxon>
        <taxon>Anguillidae</taxon>
        <taxon>Anguilla</taxon>
    </lineage>
</organism>
<name>A0A0E9Q472_ANGAN</name>